<keyword evidence="3" id="KW-1185">Reference proteome</keyword>
<reference evidence="2" key="1">
    <citation type="submission" date="2022-01" db="EMBL/GenBank/DDBJ databases">
        <title>Jiella avicenniae sp. nov., a novel endophytic bacterium isolated from bark of Avicennia marina.</title>
        <authorList>
            <person name="Tuo L."/>
        </authorList>
    </citation>
    <scope>NUCLEOTIDE SEQUENCE</scope>
    <source>
        <strain evidence="2">CBK1P-4</strain>
    </source>
</reference>
<dbReference type="EMBL" id="JAJUWU010000006">
    <property type="protein sequence ID" value="MCE7027843.1"/>
    <property type="molecule type" value="Genomic_DNA"/>
</dbReference>
<evidence type="ECO:0000256" key="1">
    <source>
        <dbReference type="SAM" id="Phobius"/>
    </source>
</evidence>
<proteinExistence type="predicted"/>
<keyword evidence="1" id="KW-0472">Membrane</keyword>
<feature type="transmembrane region" description="Helical" evidence="1">
    <location>
        <begin position="6"/>
        <end position="25"/>
    </location>
</feature>
<gene>
    <name evidence="2" type="ORF">LZD57_07555</name>
</gene>
<evidence type="ECO:0000313" key="3">
    <source>
        <dbReference type="Proteomes" id="UP001139035"/>
    </source>
</evidence>
<keyword evidence="1" id="KW-1133">Transmembrane helix</keyword>
<dbReference type="RefSeq" id="WP_233719000.1">
    <property type="nucleotide sequence ID" value="NZ_JAJUWU010000006.1"/>
</dbReference>
<comment type="caution">
    <text evidence="2">The sequence shown here is derived from an EMBL/GenBank/DDBJ whole genome shotgun (WGS) entry which is preliminary data.</text>
</comment>
<evidence type="ECO:0000313" key="2">
    <source>
        <dbReference type="EMBL" id="MCE7027843.1"/>
    </source>
</evidence>
<protein>
    <submittedName>
        <fullName evidence="2">Uncharacterized protein</fullName>
    </submittedName>
</protein>
<name>A0A9X1P1X5_9HYPH</name>
<sequence length="215" mass="24326">MSEISIGAVGAAIIAGLVSLLGLIISKEQKVSEFRQIWIDELRKCLVSYLANINAISDAIRLMKSRKENNIDLIPIYKLLNEASHGIILRINIDEKPAKRLLNSMKKFEALSTSNNSLTPENVSLIEAEFLQSSKDLLKFEWKRVKRGEPIFRFTKYLSIFAVLCMLALLTFVLIAQDASHTVNKGKEYPSELQFIKKIHVIPIDFANMVTLPHK</sequence>
<dbReference type="AlphaFoldDB" id="A0A9X1P1X5"/>
<organism evidence="2 3">
    <name type="scientific">Jiella avicenniae</name>
    <dbReference type="NCBI Taxonomy" id="2907202"/>
    <lineage>
        <taxon>Bacteria</taxon>
        <taxon>Pseudomonadati</taxon>
        <taxon>Pseudomonadota</taxon>
        <taxon>Alphaproteobacteria</taxon>
        <taxon>Hyphomicrobiales</taxon>
        <taxon>Aurantimonadaceae</taxon>
        <taxon>Jiella</taxon>
    </lineage>
</organism>
<feature type="transmembrane region" description="Helical" evidence="1">
    <location>
        <begin position="154"/>
        <end position="175"/>
    </location>
</feature>
<dbReference type="Proteomes" id="UP001139035">
    <property type="component" value="Unassembled WGS sequence"/>
</dbReference>
<accession>A0A9X1P1X5</accession>
<keyword evidence="1" id="KW-0812">Transmembrane</keyword>